<dbReference type="InterPro" id="IPR029044">
    <property type="entry name" value="Nucleotide-diphossugar_trans"/>
</dbReference>
<evidence type="ECO:0000313" key="2">
    <source>
        <dbReference type="Proteomes" id="UP000249577"/>
    </source>
</evidence>
<protein>
    <recommendedName>
        <fullName evidence="3">Glycosyltransferase 2-like domain-containing protein</fullName>
    </recommendedName>
</protein>
<organism evidence="1 2">
    <name type="scientific">Ancylobacter novellus</name>
    <name type="common">Thiobacillus novellus</name>
    <dbReference type="NCBI Taxonomy" id="921"/>
    <lineage>
        <taxon>Bacteria</taxon>
        <taxon>Pseudomonadati</taxon>
        <taxon>Pseudomonadota</taxon>
        <taxon>Alphaproteobacteria</taxon>
        <taxon>Hyphomicrobiales</taxon>
        <taxon>Xanthobacteraceae</taxon>
        <taxon>Ancylobacter</taxon>
    </lineage>
</organism>
<reference evidence="1 2" key="1">
    <citation type="submission" date="2017-08" db="EMBL/GenBank/DDBJ databases">
        <title>Infants hospitalized years apart are colonized by the same room-sourced microbial strains.</title>
        <authorList>
            <person name="Brooks B."/>
            <person name="Olm M.R."/>
            <person name="Firek B.A."/>
            <person name="Baker R."/>
            <person name="Thomas B.C."/>
            <person name="Morowitz M.J."/>
            <person name="Banfield J.F."/>
        </authorList>
    </citation>
    <scope>NUCLEOTIDE SEQUENCE [LARGE SCALE GENOMIC DNA]</scope>
    <source>
        <strain evidence="1">S2_005_003_R2_43</strain>
    </source>
</reference>
<dbReference type="Proteomes" id="UP000249577">
    <property type="component" value="Unassembled WGS sequence"/>
</dbReference>
<gene>
    <name evidence="1" type="ORF">DI565_12215</name>
</gene>
<accession>A0A2W5KAW5</accession>
<dbReference type="AlphaFoldDB" id="A0A2W5KAW5"/>
<dbReference type="EMBL" id="QFPN01000006">
    <property type="protein sequence ID" value="PZQ14192.1"/>
    <property type="molecule type" value="Genomic_DNA"/>
</dbReference>
<proteinExistence type="predicted"/>
<dbReference type="Gene3D" id="3.90.550.10">
    <property type="entry name" value="Spore Coat Polysaccharide Biosynthesis Protein SpsA, Chain A"/>
    <property type="match status" value="1"/>
</dbReference>
<sequence>MQHVTICLTTISARAKNLHLTLQSLAKQNYGSFSVRVYVSREPYLLDDGEFWISPECREVMRENDHVSLYYVPNTGPYRKVIPFLQERLGENELIATADDDTIYPEDWLATLVHHYTARRCIIAFRGHQMQPADGRWQRYRRWMTSGVKERQGIYGLPTGKDGVLYNAMFFHRNVLDMDVAMSIAPTVDDLWLKWHTAFADVPVFLINTSYSTQTFVDTGDGVSLYKNYNKQGGNDIAIQALEDYSLATFGQTLLERASRQIA</sequence>
<name>A0A2W5KAW5_ANCNO</name>
<comment type="caution">
    <text evidence="1">The sequence shown here is derived from an EMBL/GenBank/DDBJ whole genome shotgun (WGS) entry which is preliminary data.</text>
</comment>
<evidence type="ECO:0000313" key="1">
    <source>
        <dbReference type="EMBL" id="PZQ14192.1"/>
    </source>
</evidence>
<dbReference type="SUPFAM" id="SSF53448">
    <property type="entry name" value="Nucleotide-diphospho-sugar transferases"/>
    <property type="match status" value="1"/>
</dbReference>
<evidence type="ECO:0008006" key="3">
    <source>
        <dbReference type="Google" id="ProtNLM"/>
    </source>
</evidence>